<dbReference type="PANTHER" id="PTHR10343:SF84">
    <property type="entry name" value="5'-AMP-ACTIVATED PROTEIN KINASE SUBUNIT BETA-1"/>
    <property type="match status" value="1"/>
</dbReference>
<sequence>MGNTYSQENLRYDKDPIPQSSGHKSDISGENGSKLDANSQKIQHSDAEDDSSSVNSETEREQLDIHSLEDINKIGFENNQPYSFSDYSCDKYDIKDHDIKNHSTISSNYENIALDIKQDKVENTVPVFLRWKGDNKNVYVTGTFTDWGKKIPLNKSTNDFTVLINLSKGTHKFKFYVDNEWKCSDELATATDSSGNLFNYIEVSETCLSSVLQNDKQSSLTEHRVNKPPETYTNEIPAFLHAALENNAHCMFPESYIPPSLPPHLEKVILNSNSTMKDDQSVLPNPNHVVLNHLAACSIRNGVLAVSVTTRFRSKVRMLSYNILSNKVSTLQLFYIDQLSYKLF</sequence>
<dbReference type="InterPro" id="IPR037256">
    <property type="entry name" value="ASC_dom_sf"/>
</dbReference>
<evidence type="ECO:0000313" key="7">
    <source>
        <dbReference type="Proteomes" id="UP000053447"/>
    </source>
</evidence>
<dbReference type="GO" id="GO:0031588">
    <property type="term" value="C:nucleotide-activated protein kinase complex"/>
    <property type="evidence" value="ECO:0007669"/>
    <property type="project" value="EnsemblFungi"/>
</dbReference>
<evidence type="ECO:0000256" key="2">
    <source>
        <dbReference type="ARBA" id="ARBA00010926"/>
    </source>
</evidence>
<dbReference type="GO" id="GO:0019901">
    <property type="term" value="F:protein kinase binding"/>
    <property type="evidence" value="ECO:0007669"/>
    <property type="project" value="TreeGrafter"/>
</dbReference>
<dbReference type="SUPFAM" id="SSF160219">
    <property type="entry name" value="AMPKBI-like"/>
    <property type="match status" value="1"/>
</dbReference>
<feature type="region of interest" description="Disordered" evidence="4">
    <location>
        <begin position="1"/>
        <end position="64"/>
    </location>
</feature>
<comment type="similarity">
    <text evidence="2">Belongs to the 5'-AMP-activated protein kinase beta subunit family.</text>
</comment>
<dbReference type="Pfam" id="PF16561">
    <property type="entry name" value="AMPK1_CBM"/>
    <property type="match status" value="1"/>
</dbReference>
<reference evidence="7" key="1">
    <citation type="journal article" date="2016" name="Nat. Commun.">
        <title>Genome analysis of three Pneumocystis species reveals adaptation mechanisms to life exclusively in mammalian hosts.</title>
        <authorList>
            <person name="Ma L."/>
            <person name="Chen Z."/>
            <person name="Huang D.W."/>
            <person name="Kutty G."/>
            <person name="Ishihara M."/>
            <person name="Wang H."/>
            <person name="Abouelleil A."/>
            <person name="Bishop L."/>
            <person name="Davey E."/>
            <person name="Deng R."/>
            <person name="Deng X."/>
            <person name="Fan L."/>
            <person name="Fantoni G."/>
            <person name="Fitzgerald M."/>
            <person name="Gogineni E."/>
            <person name="Goldberg J.M."/>
            <person name="Handley G."/>
            <person name="Hu X."/>
            <person name="Huber C."/>
            <person name="Jiao X."/>
            <person name="Jones K."/>
            <person name="Levin J.Z."/>
            <person name="Liu Y."/>
            <person name="Macdonald P."/>
            <person name="Melnikov A."/>
            <person name="Raley C."/>
            <person name="Sassi M."/>
            <person name="Sherman B.T."/>
            <person name="Song X."/>
            <person name="Sykes S."/>
            <person name="Tran B."/>
            <person name="Walsh L."/>
            <person name="Xia Y."/>
            <person name="Yang J."/>
            <person name="Young S."/>
            <person name="Zeng Q."/>
            <person name="Zheng X."/>
            <person name="Stephens R."/>
            <person name="Nusbaum C."/>
            <person name="Birren B.W."/>
            <person name="Azadi P."/>
            <person name="Lempicki R.A."/>
            <person name="Cuomo C.A."/>
            <person name="Kovacs J.A."/>
        </authorList>
    </citation>
    <scope>NUCLEOTIDE SEQUENCE [LARGE SCALE GENOMIC DNA]</scope>
    <source>
        <strain evidence="7">RU7</strain>
    </source>
</reference>
<dbReference type="SMART" id="SM01010">
    <property type="entry name" value="AMPKBI"/>
    <property type="match status" value="1"/>
</dbReference>
<dbReference type="GO" id="GO:0005737">
    <property type="term" value="C:cytoplasm"/>
    <property type="evidence" value="ECO:0007669"/>
    <property type="project" value="UniProtKB-SubCell"/>
</dbReference>
<gene>
    <name evidence="6" type="ORF">T551_02652</name>
</gene>
<comment type="subcellular location">
    <subcellularLocation>
        <location evidence="1">Cytoplasm</location>
    </subcellularLocation>
</comment>
<dbReference type="VEuPathDB" id="FungiDB:T551_02652"/>
<dbReference type="GO" id="GO:0007165">
    <property type="term" value="P:signal transduction"/>
    <property type="evidence" value="ECO:0007669"/>
    <property type="project" value="TreeGrafter"/>
</dbReference>
<evidence type="ECO:0000259" key="5">
    <source>
        <dbReference type="SMART" id="SM01010"/>
    </source>
</evidence>
<dbReference type="GeneID" id="28941170"/>
<dbReference type="Proteomes" id="UP000053447">
    <property type="component" value="Unassembled WGS sequence"/>
</dbReference>
<dbReference type="InterPro" id="IPR006828">
    <property type="entry name" value="ASC_dom"/>
</dbReference>
<dbReference type="GO" id="GO:0005634">
    <property type="term" value="C:nucleus"/>
    <property type="evidence" value="ECO:0007669"/>
    <property type="project" value="EnsemblFungi"/>
</dbReference>
<comment type="caution">
    <text evidence="6">The sequence shown here is derived from an EMBL/GenBank/DDBJ whole genome shotgun (WGS) entry which is preliminary data.</text>
</comment>
<dbReference type="Gene3D" id="6.20.250.60">
    <property type="match status" value="1"/>
</dbReference>
<dbReference type="FunFam" id="2.60.40.10:FF:000562">
    <property type="entry name" value="Snf1 kinase complex beta-subunit Gal83"/>
    <property type="match status" value="1"/>
</dbReference>
<dbReference type="eggNOG" id="KOG1616">
    <property type="taxonomic scope" value="Eukaryota"/>
</dbReference>
<dbReference type="EMBL" id="LFWA01000012">
    <property type="protein sequence ID" value="KTW28233.1"/>
    <property type="molecule type" value="Genomic_DNA"/>
</dbReference>
<dbReference type="AlphaFoldDB" id="A0A0W4ZIN8"/>
<dbReference type="CDD" id="cd02859">
    <property type="entry name" value="E_set_AMPKbeta_like_N"/>
    <property type="match status" value="1"/>
</dbReference>
<dbReference type="SUPFAM" id="SSF81296">
    <property type="entry name" value="E set domains"/>
    <property type="match status" value="1"/>
</dbReference>
<keyword evidence="7" id="KW-1185">Reference proteome</keyword>
<dbReference type="InterPro" id="IPR050827">
    <property type="entry name" value="CRP1_MDG1_kinase"/>
</dbReference>
<dbReference type="OrthoDB" id="531008at2759"/>
<keyword evidence="3" id="KW-0963">Cytoplasm</keyword>
<evidence type="ECO:0000313" key="6">
    <source>
        <dbReference type="EMBL" id="KTW28233.1"/>
    </source>
</evidence>
<name>A0A0W4ZIN8_PNEJ7</name>
<dbReference type="InterPro" id="IPR014756">
    <property type="entry name" value="Ig_E-set"/>
</dbReference>
<dbReference type="InterPro" id="IPR032640">
    <property type="entry name" value="AMPK1_CBM"/>
</dbReference>
<feature type="domain" description="Association with the SNF1 complex (ASC)" evidence="5">
    <location>
        <begin position="225"/>
        <end position="323"/>
    </location>
</feature>
<dbReference type="PANTHER" id="PTHR10343">
    <property type="entry name" value="5'-AMP-ACTIVATED PROTEIN KINASE , BETA SUBUNIT"/>
    <property type="match status" value="1"/>
</dbReference>
<dbReference type="GO" id="GO:1900735">
    <property type="term" value="P:positive regulation of flocculation"/>
    <property type="evidence" value="ECO:0007669"/>
    <property type="project" value="EnsemblFungi"/>
</dbReference>
<feature type="compositionally biased region" description="Polar residues" evidence="4">
    <location>
        <begin position="18"/>
        <end position="42"/>
    </location>
</feature>
<evidence type="ECO:0000256" key="3">
    <source>
        <dbReference type="ARBA" id="ARBA00022490"/>
    </source>
</evidence>
<dbReference type="RefSeq" id="XP_018228795.1">
    <property type="nucleotide sequence ID" value="XM_018374915.1"/>
</dbReference>
<dbReference type="Gene3D" id="2.60.40.10">
    <property type="entry name" value="Immunoglobulins"/>
    <property type="match status" value="1"/>
</dbReference>
<dbReference type="Pfam" id="PF04739">
    <property type="entry name" value="AMPKBI"/>
    <property type="match status" value="1"/>
</dbReference>
<dbReference type="STRING" id="1408657.A0A0W4ZIN8"/>
<evidence type="ECO:0000256" key="4">
    <source>
        <dbReference type="SAM" id="MobiDB-lite"/>
    </source>
</evidence>
<organism evidence="6 7">
    <name type="scientific">Pneumocystis jirovecii (strain RU7)</name>
    <name type="common">Human pneumocystis pneumonia agent</name>
    <dbReference type="NCBI Taxonomy" id="1408657"/>
    <lineage>
        <taxon>Eukaryota</taxon>
        <taxon>Fungi</taxon>
        <taxon>Dikarya</taxon>
        <taxon>Ascomycota</taxon>
        <taxon>Taphrinomycotina</taxon>
        <taxon>Pneumocystomycetes</taxon>
        <taxon>Pneumocystaceae</taxon>
        <taxon>Pneumocystis</taxon>
    </lineage>
</organism>
<protein>
    <recommendedName>
        <fullName evidence="5">Association with the SNF1 complex (ASC) domain-containing protein</fullName>
    </recommendedName>
</protein>
<proteinExistence type="inferred from homology"/>
<evidence type="ECO:0000256" key="1">
    <source>
        <dbReference type="ARBA" id="ARBA00004496"/>
    </source>
</evidence>
<accession>A0A0W4ZIN8</accession>
<dbReference type="InterPro" id="IPR013783">
    <property type="entry name" value="Ig-like_fold"/>
</dbReference>